<dbReference type="PROSITE" id="PS51355">
    <property type="entry name" value="GLUTATHIONE_PEROXID_3"/>
    <property type="match status" value="1"/>
</dbReference>
<dbReference type="EMBL" id="JABAIV010000017">
    <property type="protein sequence ID" value="NNG25859.1"/>
    <property type="molecule type" value="Genomic_DNA"/>
</dbReference>
<proteinExistence type="inferred from homology"/>
<dbReference type="Gene3D" id="3.40.30.10">
    <property type="entry name" value="Glutaredoxin"/>
    <property type="match status" value="1"/>
</dbReference>
<keyword evidence="3 5" id="KW-0560">Oxidoreductase</keyword>
<dbReference type="Proteomes" id="UP000533905">
    <property type="component" value="Unassembled WGS sequence"/>
</dbReference>
<dbReference type="PRINTS" id="PR01011">
    <property type="entry name" value="GLUTPROXDASE"/>
</dbReference>
<dbReference type="InterPro" id="IPR029760">
    <property type="entry name" value="GPX_CS"/>
</dbReference>
<dbReference type="InterPro" id="IPR000889">
    <property type="entry name" value="Glutathione_peroxidase"/>
</dbReference>
<dbReference type="Pfam" id="PF00255">
    <property type="entry name" value="GSHPx"/>
    <property type="match status" value="1"/>
</dbReference>
<dbReference type="PROSITE" id="PS51352">
    <property type="entry name" value="THIOREDOXIN_2"/>
    <property type="match status" value="1"/>
</dbReference>
<gene>
    <name evidence="7" type="ORF">HGB41_23020</name>
</gene>
<evidence type="ECO:0000313" key="8">
    <source>
        <dbReference type="Proteomes" id="UP000533905"/>
    </source>
</evidence>
<evidence type="ECO:0000313" key="7">
    <source>
        <dbReference type="EMBL" id="NNG25859.1"/>
    </source>
</evidence>
<dbReference type="RefSeq" id="WP_171088646.1">
    <property type="nucleotide sequence ID" value="NZ_JABAIV010000017.1"/>
</dbReference>
<dbReference type="SUPFAM" id="SSF52833">
    <property type="entry name" value="Thioredoxin-like"/>
    <property type="match status" value="1"/>
</dbReference>
<comment type="similarity">
    <text evidence="1 5">Belongs to the glutathione peroxidase family.</text>
</comment>
<keyword evidence="2 5" id="KW-0575">Peroxidase</keyword>
<dbReference type="GO" id="GO:0034599">
    <property type="term" value="P:cellular response to oxidative stress"/>
    <property type="evidence" value="ECO:0007669"/>
    <property type="project" value="TreeGrafter"/>
</dbReference>
<dbReference type="InterPro" id="IPR013766">
    <property type="entry name" value="Thioredoxin_domain"/>
</dbReference>
<accession>A0A7Y2P3C9</accession>
<dbReference type="PROSITE" id="PS00460">
    <property type="entry name" value="GLUTATHIONE_PEROXID_1"/>
    <property type="match status" value="1"/>
</dbReference>
<dbReference type="InterPro" id="IPR029759">
    <property type="entry name" value="GPX_AS"/>
</dbReference>
<organism evidence="7 8">
    <name type="scientific">Telluria aromaticivorans</name>
    <dbReference type="NCBI Taxonomy" id="2725995"/>
    <lineage>
        <taxon>Bacteria</taxon>
        <taxon>Pseudomonadati</taxon>
        <taxon>Pseudomonadota</taxon>
        <taxon>Betaproteobacteria</taxon>
        <taxon>Burkholderiales</taxon>
        <taxon>Oxalobacteraceae</taxon>
        <taxon>Telluria group</taxon>
        <taxon>Telluria</taxon>
    </lineage>
</organism>
<keyword evidence="8" id="KW-1185">Reference proteome</keyword>
<evidence type="ECO:0000256" key="2">
    <source>
        <dbReference type="ARBA" id="ARBA00022559"/>
    </source>
</evidence>
<dbReference type="PROSITE" id="PS00763">
    <property type="entry name" value="GLUTATHIONE_PEROXID_2"/>
    <property type="match status" value="1"/>
</dbReference>
<evidence type="ECO:0000259" key="6">
    <source>
        <dbReference type="PROSITE" id="PS51352"/>
    </source>
</evidence>
<dbReference type="PANTHER" id="PTHR11592">
    <property type="entry name" value="GLUTATHIONE PEROXIDASE"/>
    <property type="match status" value="1"/>
</dbReference>
<sequence length="159" mass="17362">MNVFDFTANGLDGQPVSLEHYRGKVLLIVNTASACGFTPQYKGLEELHQQYGQRGLAVLGFPCNQFGKQEPGTEAEIGEFCEKNYGVSFPLFAKVDVNGDEAHPLFKHLKGEKPGVLGTEAIKWNFTKFLVGRDGEVVKRYAPATAPAEIADDIDKALA</sequence>
<protein>
    <recommendedName>
        <fullName evidence="5">Glutathione peroxidase</fullName>
    </recommendedName>
</protein>
<dbReference type="InterPro" id="IPR036249">
    <property type="entry name" value="Thioredoxin-like_sf"/>
</dbReference>
<dbReference type="FunFam" id="3.40.30.10:FF:000010">
    <property type="entry name" value="Glutathione peroxidase"/>
    <property type="match status" value="1"/>
</dbReference>
<dbReference type="PIRSF" id="PIRSF000303">
    <property type="entry name" value="Glutathion_perox"/>
    <property type="match status" value="1"/>
</dbReference>
<name>A0A7Y2P3C9_9BURK</name>
<comment type="caution">
    <text evidence="7">The sequence shown here is derived from an EMBL/GenBank/DDBJ whole genome shotgun (WGS) entry which is preliminary data.</text>
</comment>
<evidence type="ECO:0000256" key="5">
    <source>
        <dbReference type="RuleBase" id="RU000499"/>
    </source>
</evidence>
<dbReference type="CDD" id="cd00340">
    <property type="entry name" value="GSH_Peroxidase"/>
    <property type="match status" value="1"/>
</dbReference>
<feature type="active site" evidence="4">
    <location>
        <position position="35"/>
    </location>
</feature>
<feature type="domain" description="Thioredoxin" evidence="6">
    <location>
        <begin position="1"/>
        <end position="159"/>
    </location>
</feature>
<evidence type="ECO:0000256" key="1">
    <source>
        <dbReference type="ARBA" id="ARBA00006926"/>
    </source>
</evidence>
<dbReference type="GO" id="GO:0004601">
    <property type="term" value="F:peroxidase activity"/>
    <property type="evidence" value="ECO:0007669"/>
    <property type="project" value="UniProtKB-KW"/>
</dbReference>
<reference evidence="7 8" key="1">
    <citation type="submission" date="2020-04" db="EMBL/GenBank/DDBJ databases">
        <title>Massilia sp. nov., a cold adapted bacteria isolated from Arctic soil.</title>
        <authorList>
            <person name="Son J."/>
            <person name="Ka J.-O."/>
        </authorList>
    </citation>
    <scope>NUCLEOTIDE SEQUENCE [LARGE SCALE GENOMIC DNA]</scope>
    <source>
        <strain evidence="7 8">ML15P13</strain>
    </source>
</reference>
<evidence type="ECO:0000256" key="4">
    <source>
        <dbReference type="PIRSR" id="PIRSR000303-1"/>
    </source>
</evidence>
<evidence type="ECO:0000256" key="3">
    <source>
        <dbReference type="ARBA" id="ARBA00023002"/>
    </source>
</evidence>
<dbReference type="PANTHER" id="PTHR11592:SF78">
    <property type="entry name" value="GLUTATHIONE PEROXIDASE"/>
    <property type="match status" value="1"/>
</dbReference>
<dbReference type="AlphaFoldDB" id="A0A7Y2P3C9"/>